<reference evidence="2" key="2">
    <citation type="submission" date="2025-08" db="UniProtKB">
        <authorList>
            <consortium name="RefSeq"/>
        </authorList>
    </citation>
    <scope>IDENTIFICATION</scope>
    <source>
        <tissue evidence="2">Young leaves</tissue>
    </source>
</reference>
<dbReference type="KEGG" id="aprc:113874233"/>
<reference evidence="1" key="1">
    <citation type="journal article" date="2019" name="Toxins">
        <title>Detection of Abrin-Like and Prepropulchellin-Like Toxin Genes and Transcripts Using Whole Genome Sequencing and Full-Length Transcript Sequencing of Abrus precatorius.</title>
        <authorList>
            <person name="Hovde B.T."/>
            <person name="Daligault H.E."/>
            <person name="Hanschen E.R."/>
            <person name="Kunde Y.A."/>
            <person name="Johnson M.B."/>
            <person name="Starkenburg S.R."/>
            <person name="Johnson S.L."/>
        </authorList>
    </citation>
    <scope>NUCLEOTIDE SEQUENCE [LARGE SCALE GENOMIC DNA]</scope>
</reference>
<dbReference type="NCBIfam" id="TIGR01615">
    <property type="entry name" value="A_thal_3542"/>
    <property type="match status" value="1"/>
</dbReference>
<dbReference type="Proteomes" id="UP000694853">
    <property type="component" value="Unplaced"/>
</dbReference>
<dbReference type="AlphaFoldDB" id="A0A8B8MKY0"/>
<organism evidence="1 2">
    <name type="scientific">Abrus precatorius</name>
    <name type="common">Indian licorice</name>
    <name type="synonym">Glycine abrus</name>
    <dbReference type="NCBI Taxonomy" id="3816"/>
    <lineage>
        <taxon>Eukaryota</taxon>
        <taxon>Viridiplantae</taxon>
        <taxon>Streptophyta</taxon>
        <taxon>Embryophyta</taxon>
        <taxon>Tracheophyta</taxon>
        <taxon>Spermatophyta</taxon>
        <taxon>Magnoliopsida</taxon>
        <taxon>eudicotyledons</taxon>
        <taxon>Gunneridae</taxon>
        <taxon>Pentapetalae</taxon>
        <taxon>rosids</taxon>
        <taxon>fabids</taxon>
        <taxon>Fabales</taxon>
        <taxon>Fabaceae</taxon>
        <taxon>Papilionoideae</taxon>
        <taxon>50 kb inversion clade</taxon>
        <taxon>NPAAA clade</taxon>
        <taxon>indigoferoid/millettioid clade</taxon>
        <taxon>Abreae</taxon>
        <taxon>Abrus</taxon>
    </lineage>
</organism>
<dbReference type="PANTHER" id="PTHR31579">
    <property type="entry name" value="OS03G0796600 PROTEIN"/>
    <property type="match status" value="1"/>
</dbReference>
<dbReference type="InterPro" id="IPR006502">
    <property type="entry name" value="PDDEXK-like"/>
</dbReference>
<keyword evidence="1" id="KW-1185">Reference proteome</keyword>
<protein>
    <submittedName>
        <fullName evidence="2">Uncharacterized protein LOC113874233</fullName>
    </submittedName>
</protein>
<dbReference type="OrthoDB" id="691424at2759"/>
<proteinExistence type="predicted"/>
<name>A0A8B8MKY0_ABRPR</name>
<dbReference type="Pfam" id="PF04720">
    <property type="entry name" value="PDDEXK_6"/>
    <property type="match status" value="1"/>
</dbReference>
<dbReference type="PANTHER" id="PTHR31579:SF34">
    <property type="entry name" value="T14N5.3 PROTEIN"/>
    <property type="match status" value="1"/>
</dbReference>
<sequence>MGSVTEEQLVQMVRDFIEAESSEQVPTSDNSLSYQNHNPTCLLTLQQILRETTDIEVEVLQKILKHLKSVEFANDPTNLKKLIVVKLKMDGYEASLCKTSWDFTFDRCNSFQFSGDYEYVDVMVGEKGGVIERRLMVDIDFKSQFELAKPTREYKELRDTLPCVFVGTEEKLAKLNSLLCSAAKESLKEKGFHIPPWRKVTYMQSKWLSKNCEKKYPSYMSNVDLESTQMNI</sequence>
<dbReference type="GeneID" id="113874233"/>
<gene>
    <name evidence="2" type="primary">LOC113874233</name>
</gene>
<accession>A0A8B8MKY0</accession>
<evidence type="ECO:0000313" key="2">
    <source>
        <dbReference type="RefSeq" id="XP_027368267.1"/>
    </source>
</evidence>
<evidence type="ECO:0000313" key="1">
    <source>
        <dbReference type="Proteomes" id="UP000694853"/>
    </source>
</evidence>
<dbReference type="RefSeq" id="XP_027368267.1">
    <property type="nucleotide sequence ID" value="XM_027512466.1"/>
</dbReference>